<comment type="caution">
    <text evidence="3">The sequence shown here is derived from an EMBL/GenBank/DDBJ whole genome shotgun (WGS) entry which is preliminary data.</text>
</comment>
<sequence>MIISIIVTILLVFYGGILIMSPMMIASQGFSDSLSSIITALVFLGYPVIIFLLMTIFNLPFYGMASFKWLIGFSVLFLVTILIYRIPQLIINIKRGIPNTGYYIGEEAVYLNGSAIEKADPNSFDPMKDVAYYSKDAHHVFYHKNIIPDSDPSTFMKVPSENEDGHGNYWKDKNQVYLDGHILKGADPKTMVVLNSLYAKDAKQMYYNGKILPDANPETFYFLSDGIGLDRENAYVYGKKSTTKTDIKTLEVVDTDQSTSFLRDKNSIYFIIFHHGDPLLKVEGADPKTFEYMERGYSKDAHHVFYHDSNSRQVKVLQEADPATFTVGYDNSTQTEARDKNHSYMNGETVAPNQ</sequence>
<accession>A0A937FBZ2</accession>
<feature type="transmembrane region" description="Helical" evidence="2">
    <location>
        <begin position="37"/>
        <end position="57"/>
    </location>
</feature>
<feature type="compositionally biased region" description="Polar residues" evidence="1">
    <location>
        <begin position="343"/>
        <end position="354"/>
    </location>
</feature>
<dbReference type="Proteomes" id="UP000659388">
    <property type="component" value="Unassembled WGS sequence"/>
</dbReference>
<feature type="transmembrane region" description="Helical" evidence="2">
    <location>
        <begin position="6"/>
        <end position="25"/>
    </location>
</feature>
<feature type="transmembrane region" description="Helical" evidence="2">
    <location>
        <begin position="69"/>
        <end position="86"/>
    </location>
</feature>
<proteinExistence type="predicted"/>
<keyword evidence="2" id="KW-0812">Transmembrane</keyword>
<dbReference type="EMBL" id="JAESIY010000012">
    <property type="protein sequence ID" value="MBL3658394.1"/>
    <property type="molecule type" value="Genomic_DNA"/>
</dbReference>
<feature type="region of interest" description="Disordered" evidence="1">
    <location>
        <begin position="333"/>
        <end position="354"/>
    </location>
</feature>
<dbReference type="AlphaFoldDB" id="A0A937FBZ2"/>
<dbReference type="Pfam" id="PF13644">
    <property type="entry name" value="DKNYY"/>
    <property type="match status" value="2"/>
</dbReference>
<protein>
    <submittedName>
        <fullName evidence="3">DKNYY domain-containing protein</fullName>
    </submittedName>
</protein>
<keyword evidence="2" id="KW-0472">Membrane</keyword>
<name>A0A937FBZ2_9BACT</name>
<dbReference type="RefSeq" id="WP_202246186.1">
    <property type="nucleotide sequence ID" value="NZ_JAESIY010000012.1"/>
</dbReference>
<evidence type="ECO:0000256" key="2">
    <source>
        <dbReference type="SAM" id="Phobius"/>
    </source>
</evidence>
<gene>
    <name evidence="3" type="ORF">JL102_19740</name>
</gene>
<evidence type="ECO:0000313" key="3">
    <source>
        <dbReference type="EMBL" id="MBL3658394.1"/>
    </source>
</evidence>
<keyword evidence="4" id="KW-1185">Reference proteome</keyword>
<dbReference type="InterPro" id="IPR027375">
    <property type="entry name" value="DKNYY"/>
</dbReference>
<organism evidence="3 4">
    <name type="scientific">Fulvivirga sediminis</name>
    <dbReference type="NCBI Taxonomy" id="2803949"/>
    <lineage>
        <taxon>Bacteria</taxon>
        <taxon>Pseudomonadati</taxon>
        <taxon>Bacteroidota</taxon>
        <taxon>Cytophagia</taxon>
        <taxon>Cytophagales</taxon>
        <taxon>Fulvivirgaceae</taxon>
        <taxon>Fulvivirga</taxon>
    </lineage>
</organism>
<evidence type="ECO:0000256" key="1">
    <source>
        <dbReference type="SAM" id="MobiDB-lite"/>
    </source>
</evidence>
<keyword evidence="2" id="KW-1133">Transmembrane helix</keyword>
<evidence type="ECO:0000313" key="4">
    <source>
        <dbReference type="Proteomes" id="UP000659388"/>
    </source>
</evidence>
<reference evidence="3" key="1">
    <citation type="submission" date="2021-01" db="EMBL/GenBank/DDBJ databases">
        <title>Fulvivirga kasyanovii gen. nov., sp nov., a novel member of the phylum Bacteroidetes isolated from seawater in a mussel farm.</title>
        <authorList>
            <person name="Zhao L.-H."/>
            <person name="Wang Z.-J."/>
        </authorList>
    </citation>
    <scope>NUCLEOTIDE SEQUENCE</scope>
    <source>
        <strain evidence="3">2943</strain>
    </source>
</reference>